<keyword evidence="6 7" id="KW-0482">Metalloprotease</keyword>
<dbReference type="PANTHER" id="PTHR43660">
    <property type="entry name" value="DIPEPTIDYL CARBOXYPEPTIDASE"/>
    <property type="match status" value="1"/>
</dbReference>
<evidence type="ECO:0000256" key="4">
    <source>
        <dbReference type="ARBA" id="ARBA00022801"/>
    </source>
</evidence>
<dbReference type="GO" id="GO:0004180">
    <property type="term" value="F:carboxypeptidase activity"/>
    <property type="evidence" value="ECO:0007669"/>
    <property type="project" value="TreeGrafter"/>
</dbReference>
<evidence type="ECO:0000256" key="2">
    <source>
        <dbReference type="ARBA" id="ARBA00022670"/>
    </source>
</evidence>
<dbReference type="SUPFAM" id="SSF55486">
    <property type="entry name" value="Metalloproteases ('zincins'), catalytic domain"/>
    <property type="match status" value="1"/>
</dbReference>
<comment type="similarity">
    <text evidence="1 7">Belongs to the peptidase M3 family.</text>
</comment>
<dbReference type="AlphaFoldDB" id="A0A6C0RE07"/>
<dbReference type="KEGG" id="drc:G0Q07_08400"/>
<keyword evidence="2 7" id="KW-0645">Protease</keyword>
<name>A0A6C0RE07_9BACT</name>
<dbReference type="Gene3D" id="1.10.1370.10">
    <property type="entry name" value="Neurolysin, domain 3"/>
    <property type="match status" value="1"/>
</dbReference>
<reference evidence="9 10" key="1">
    <citation type="submission" date="2020-02" db="EMBL/GenBank/DDBJ databases">
        <title>Genome sequencing for Draconibacterium sp. strain M1.</title>
        <authorList>
            <person name="Park S.-J."/>
        </authorList>
    </citation>
    <scope>NUCLEOTIDE SEQUENCE [LARGE SCALE GENOMIC DNA]</scope>
    <source>
        <strain evidence="9 10">M1</strain>
    </source>
</reference>
<dbReference type="PANTHER" id="PTHR43660:SF1">
    <property type="entry name" value="DIPEPTIDYL CARBOXYPEPTIDASE"/>
    <property type="match status" value="1"/>
</dbReference>
<dbReference type="Pfam" id="PF01432">
    <property type="entry name" value="Peptidase_M3"/>
    <property type="match status" value="1"/>
</dbReference>
<evidence type="ECO:0000313" key="9">
    <source>
        <dbReference type="EMBL" id="QIA07743.1"/>
    </source>
</evidence>
<evidence type="ECO:0000259" key="8">
    <source>
        <dbReference type="Pfam" id="PF01432"/>
    </source>
</evidence>
<keyword evidence="5 7" id="KW-0862">Zinc</keyword>
<dbReference type="GO" id="GO:0004222">
    <property type="term" value="F:metalloendopeptidase activity"/>
    <property type="evidence" value="ECO:0007669"/>
    <property type="project" value="InterPro"/>
</dbReference>
<evidence type="ECO:0000256" key="7">
    <source>
        <dbReference type="RuleBase" id="RU003435"/>
    </source>
</evidence>
<protein>
    <submittedName>
        <fullName evidence="9">M3 family metallopeptidase</fullName>
    </submittedName>
</protein>
<dbReference type="InterPro" id="IPR024079">
    <property type="entry name" value="MetalloPept_cat_dom_sf"/>
</dbReference>
<comment type="cofactor">
    <cofactor evidence="7">
        <name>Zn(2+)</name>
        <dbReference type="ChEBI" id="CHEBI:29105"/>
    </cofactor>
    <text evidence="7">Binds 1 zinc ion.</text>
</comment>
<feature type="domain" description="Peptidase M3A/M3B catalytic" evidence="8">
    <location>
        <begin position="257"/>
        <end position="704"/>
    </location>
</feature>
<keyword evidence="4 7" id="KW-0378">Hydrolase</keyword>
<dbReference type="InterPro" id="IPR024077">
    <property type="entry name" value="Neurolysin/TOP_dom2"/>
</dbReference>
<evidence type="ECO:0000256" key="5">
    <source>
        <dbReference type="ARBA" id="ARBA00022833"/>
    </source>
</evidence>
<accession>A0A6C0RE07</accession>
<dbReference type="EMBL" id="CP048409">
    <property type="protein sequence ID" value="QIA07743.1"/>
    <property type="molecule type" value="Genomic_DNA"/>
</dbReference>
<dbReference type="FunFam" id="3.40.390.10:FF:000009">
    <property type="entry name" value="Oligopeptidase A"/>
    <property type="match status" value="1"/>
</dbReference>
<dbReference type="Proteomes" id="UP000474630">
    <property type="component" value="Chromosome"/>
</dbReference>
<dbReference type="GO" id="GO:0006508">
    <property type="term" value="P:proteolysis"/>
    <property type="evidence" value="ECO:0007669"/>
    <property type="project" value="UniProtKB-KW"/>
</dbReference>
<evidence type="ECO:0000256" key="6">
    <source>
        <dbReference type="ARBA" id="ARBA00023049"/>
    </source>
</evidence>
<organism evidence="9 10">
    <name type="scientific">Draconibacterium halophilum</name>
    <dbReference type="NCBI Taxonomy" id="2706887"/>
    <lineage>
        <taxon>Bacteria</taxon>
        <taxon>Pseudomonadati</taxon>
        <taxon>Bacteroidota</taxon>
        <taxon>Bacteroidia</taxon>
        <taxon>Marinilabiliales</taxon>
        <taxon>Prolixibacteraceae</taxon>
        <taxon>Draconibacterium</taxon>
    </lineage>
</organism>
<proteinExistence type="inferred from homology"/>
<dbReference type="RefSeq" id="WP_163345664.1">
    <property type="nucleotide sequence ID" value="NZ_CP048409.1"/>
</dbReference>
<dbReference type="PROSITE" id="PS51257">
    <property type="entry name" value="PROKAR_LIPOPROTEIN"/>
    <property type="match status" value="1"/>
</dbReference>
<keyword evidence="3 7" id="KW-0479">Metal-binding</keyword>
<dbReference type="GO" id="GO:0005829">
    <property type="term" value="C:cytosol"/>
    <property type="evidence" value="ECO:0007669"/>
    <property type="project" value="UniProtKB-ARBA"/>
</dbReference>
<dbReference type="CDD" id="cd06456">
    <property type="entry name" value="M3A_DCP"/>
    <property type="match status" value="1"/>
</dbReference>
<evidence type="ECO:0000256" key="3">
    <source>
        <dbReference type="ARBA" id="ARBA00022723"/>
    </source>
</evidence>
<dbReference type="Gene3D" id="1.10.1370.40">
    <property type="match status" value="1"/>
</dbReference>
<gene>
    <name evidence="9" type="ORF">G0Q07_08400</name>
</gene>
<keyword evidence="10" id="KW-1185">Reference proteome</keyword>
<dbReference type="Gene3D" id="3.40.390.10">
    <property type="entry name" value="Collagenase (Catalytic Domain)"/>
    <property type="match status" value="1"/>
</dbReference>
<dbReference type="InterPro" id="IPR001567">
    <property type="entry name" value="Pept_M3A_M3B_dom"/>
</dbReference>
<evidence type="ECO:0000256" key="1">
    <source>
        <dbReference type="ARBA" id="ARBA00006040"/>
    </source>
</evidence>
<evidence type="ECO:0000313" key="10">
    <source>
        <dbReference type="Proteomes" id="UP000474630"/>
    </source>
</evidence>
<dbReference type="GO" id="GO:0046872">
    <property type="term" value="F:metal ion binding"/>
    <property type="evidence" value="ECO:0007669"/>
    <property type="project" value="UniProtKB-UniRule"/>
</dbReference>
<sequence>MKRLLFFVFILGVGVISCQTQKKESTSNMENPFFKEWNTPFGVPPFDEIKVEHYVPAVKEGIKQQEAEIEAIVNNSEAPTFENTILAFDKSGALLNKVNGVFGPLSSADTNDEMQAVARELSPLRTAHRNNIAMNAGLFERIKAVYDKRNELDFDQEQMRVVEKYYEDFVRGGANLSDEDQAKMKEINIELSDLYLQFGENLLAETNKNFKLVIDNEEDLAGLPEDVIARAATAAEKAGEAGKWVFTMAKPSWIPFLTFSEKRDLREEIYRAYFMRGDNNNENDNKEIIKKIVPLRDQKAKLLGYENFAAYKADVNMAKTPEAITDFLMELWEPALLMAKQDVKDMQKIIDQEGGDFKLQSWDWWYYSEKLRKAKFDLDEAEVKPYFSLENAKKGIFYVADQLYGLKFIERDDLPVYHEEAEAYEVQEADGSHLGVLYMDFHPRDGKRVGAWSTSFRPASYVDGERVSRIGSIVMNFTRPAGDSPALLSFDEVSTFFHEFGHALHGLFADGPYDRTAGSVPRDFVELPSQIMENWAAEPEVMKVYAKHYKTGETIPDELLAKLIKAGTFNQGFITGEYVAASLLDMDYHTTENPTIADVNAFEKESMDAIGLIPEFIPRYRSTYFSHIFSGDGYSAGYYVYIWAAVLDSDAFDAFKQTGDIFNPEYAAKFRTLLEKCGSDDGMTIYRNFRGQEPSKEPLLRKRGLL</sequence>
<dbReference type="InterPro" id="IPR034005">
    <property type="entry name" value="M3A_DCP"/>
</dbReference>
<dbReference type="InterPro" id="IPR045090">
    <property type="entry name" value="Pept_M3A_M3B"/>
</dbReference>